<proteinExistence type="predicted"/>
<gene>
    <name evidence="2" type="ORF">MF672_026560</name>
</gene>
<accession>A0ABT0FYA2</accession>
<evidence type="ECO:0000313" key="2">
    <source>
        <dbReference type="EMBL" id="MCK2217324.1"/>
    </source>
</evidence>
<evidence type="ECO:0000313" key="3">
    <source>
        <dbReference type="Proteomes" id="UP001317259"/>
    </source>
</evidence>
<dbReference type="PANTHER" id="PTHR42959">
    <property type="entry name" value="CARBAMOYLTRANSFERASE"/>
    <property type="match status" value="1"/>
</dbReference>
<dbReference type="Proteomes" id="UP001317259">
    <property type="component" value="Unassembled WGS sequence"/>
</dbReference>
<dbReference type="RefSeq" id="WP_247815448.1">
    <property type="nucleotide sequence ID" value="NZ_JAKRKC020000001.1"/>
</dbReference>
<dbReference type="InterPro" id="IPR011125">
    <property type="entry name" value="Znf_HypF"/>
</dbReference>
<dbReference type="InterPro" id="IPR006070">
    <property type="entry name" value="Sua5-like_dom"/>
</dbReference>
<dbReference type="PANTHER" id="PTHR42959:SF1">
    <property type="entry name" value="CARBAMOYLTRANSFERASE HYPF"/>
    <property type="match status" value="1"/>
</dbReference>
<dbReference type="EMBL" id="JAKRKC020000001">
    <property type="protein sequence ID" value="MCK2217324.1"/>
    <property type="molecule type" value="Genomic_DNA"/>
</dbReference>
<keyword evidence="3" id="KW-1185">Reference proteome</keyword>
<dbReference type="Gene3D" id="3.30.110.120">
    <property type="match status" value="1"/>
</dbReference>
<dbReference type="InterPro" id="IPR051060">
    <property type="entry name" value="Carbamoyltrans_HypF-like"/>
</dbReference>
<dbReference type="Pfam" id="PF07503">
    <property type="entry name" value="zf-HYPF"/>
    <property type="match status" value="2"/>
</dbReference>
<feature type="domain" description="YrdC-like" evidence="1">
    <location>
        <begin position="125"/>
        <end position="316"/>
    </location>
</feature>
<dbReference type="InterPro" id="IPR017945">
    <property type="entry name" value="DHBP_synth_RibB-like_a/b_dom"/>
</dbReference>
<organism evidence="2 3">
    <name type="scientific">Actinomadura luzonensis</name>
    <dbReference type="NCBI Taxonomy" id="2805427"/>
    <lineage>
        <taxon>Bacteria</taxon>
        <taxon>Bacillati</taxon>
        <taxon>Actinomycetota</taxon>
        <taxon>Actinomycetes</taxon>
        <taxon>Streptosporangiales</taxon>
        <taxon>Thermomonosporaceae</taxon>
        <taxon>Actinomadura</taxon>
    </lineage>
</organism>
<protein>
    <submittedName>
        <fullName evidence="2">Sua5/YciO/YrdC/YwlC family protein</fullName>
    </submittedName>
</protein>
<evidence type="ECO:0000259" key="1">
    <source>
        <dbReference type="PROSITE" id="PS51163"/>
    </source>
</evidence>
<reference evidence="2 3" key="1">
    <citation type="submission" date="2022-04" db="EMBL/GenBank/DDBJ databases">
        <title>Genome draft of Actinomadura sp. ATCC 31491.</title>
        <authorList>
            <person name="Shi X."/>
            <person name="Du Y."/>
        </authorList>
    </citation>
    <scope>NUCLEOTIDE SEQUENCE [LARGE SCALE GENOMIC DNA]</scope>
    <source>
        <strain evidence="2 3">ATCC 31491</strain>
    </source>
</reference>
<dbReference type="SUPFAM" id="SSF55821">
    <property type="entry name" value="YrdC/RibB"/>
    <property type="match status" value="1"/>
</dbReference>
<name>A0ABT0FYA2_9ACTN</name>
<sequence length="316" mass="31210">METAPPTGLPPGPGARVPAAAAVLAPAAAAVPPDLATCAACLLELFDPGARRHRYAFTGCAACGPRASIAAGPPFARERTALRRFPMCAACAAEYRDPAGRRFRDEAVACPACGPRLSFLGLSGDAALRAAGALVAAGGVIAVKGPGGTRLVCDAANADSVARLRHAGGEPALMVPGPAAAAAFGRLTAQDRRLLASPGAPVLLVPRREGAPAGPPELGLVLPHTPVHHLLLDAVRRPLAVSWAGLPAGPGRRFDDVDGVLGDDLPAVSACGAADGSASGSASGAAFGAADGDTVLRSLGARAGGVRAVAVRRGAG</sequence>
<dbReference type="PROSITE" id="PS51163">
    <property type="entry name" value="YRDC"/>
    <property type="match status" value="1"/>
</dbReference>
<comment type="caution">
    <text evidence="2">The sequence shown here is derived from an EMBL/GenBank/DDBJ whole genome shotgun (WGS) entry which is preliminary data.</text>
</comment>
<dbReference type="Gene3D" id="3.90.870.30">
    <property type="match status" value="1"/>
</dbReference>
<dbReference type="Pfam" id="PF01300">
    <property type="entry name" value="Sua5_yciO_yrdC"/>
    <property type="match status" value="1"/>
</dbReference>